<evidence type="ECO:0000259" key="4">
    <source>
        <dbReference type="Pfam" id="PF23282"/>
    </source>
</evidence>
<dbReference type="RefSeq" id="XP_060668155.1">
    <property type="nucleotide sequence ID" value="XM_060812172.1"/>
</dbReference>
<gene>
    <name evidence="6" type="primary">LOC132799716</name>
</gene>
<evidence type="ECO:0000313" key="5">
    <source>
        <dbReference type="Proteomes" id="UP001652623"/>
    </source>
</evidence>
<organism evidence="5 6">
    <name type="scientific">Ziziphus jujuba</name>
    <name type="common">Chinese jujube</name>
    <name type="synonym">Ziziphus sativa</name>
    <dbReference type="NCBI Taxonomy" id="326968"/>
    <lineage>
        <taxon>Eukaryota</taxon>
        <taxon>Viridiplantae</taxon>
        <taxon>Streptophyta</taxon>
        <taxon>Embryophyta</taxon>
        <taxon>Tracheophyta</taxon>
        <taxon>Spermatophyta</taxon>
        <taxon>Magnoliopsida</taxon>
        <taxon>eudicotyledons</taxon>
        <taxon>Gunneridae</taxon>
        <taxon>Pentapetalae</taxon>
        <taxon>rosids</taxon>
        <taxon>fabids</taxon>
        <taxon>Rosales</taxon>
        <taxon>Rhamnaceae</taxon>
        <taxon>Paliureae</taxon>
        <taxon>Ziziphus</taxon>
    </lineage>
</organism>
<dbReference type="SUPFAM" id="SSF46785">
    <property type="entry name" value="Winged helix' DNA-binding domain"/>
    <property type="match status" value="1"/>
</dbReference>
<dbReference type="InterPro" id="IPR058192">
    <property type="entry name" value="WHD_ROQ1-like"/>
</dbReference>
<accession>A0ABM3ZUJ4</accession>
<evidence type="ECO:0000256" key="2">
    <source>
        <dbReference type="ARBA" id="ARBA00022737"/>
    </source>
</evidence>
<dbReference type="PANTHER" id="PTHR11017:SF479">
    <property type="entry name" value="DISEASE RESISTANCE PROTEIN (TIR-NBS-LRR CLASS) FAMILY"/>
    <property type="match status" value="1"/>
</dbReference>
<dbReference type="Pfam" id="PF23282">
    <property type="entry name" value="WHD_ROQ1"/>
    <property type="match status" value="1"/>
</dbReference>
<keyword evidence="5" id="KW-1185">Reference proteome</keyword>
<evidence type="ECO:0000256" key="1">
    <source>
        <dbReference type="ARBA" id="ARBA00022614"/>
    </source>
</evidence>
<evidence type="ECO:0000313" key="6">
    <source>
        <dbReference type="RefSeq" id="XP_060668155.1"/>
    </source>
</evidence>
<keyword evidence="2" id="KW-0677">Repeat</keyword>
<dbReference type="Gene3D" id="3.40.50.300">
    <property type="entry name" value="P-loop containing nucleotide triphosphate hydrolases"/>
    <property type="match status" value="1"/>
</dbReference>
<dbReference type="PANTHER" id="PTHR11017">
    <property type="entry name" value="LEUCINE-RICH REPEAT-CONTAINING PROTEIN"/>
    <property type="match status" value="1"/>
</dbReference>
<protein>
    <submittedName>
        <fullName evidence="6">Disease resistance protein RUN1-like</fullName>
    </submittedName>
</protein>
<dbReference type="InterPro" id="IPR002182">
    <property type="entry name" value="NB-ARC"/>
</dbReference>
<dbReference type="Gene3D" id="1.10.8.430">
    <property type="entry name" value="Helical domain of apoptotic protease-activating factors"/>
    <property type="match status" value="2"/>
</dbReference>
<dbReference type="GeneID" id="132799716"/>
<dbReference type="PRINTS" id="PR00364">
    <property type="entry name" value="DISEASERSIST"/>
</dbReference>
<dbReference type="InterPro" id="IPR044974">
    <property type="entry name" value="Disease_R_plants"/>
</dbReference>
<name>A0ABM3ZUJ4_ZIZJJ</name>
<dbReference type="SUPFAM" id="SSF52540">
    <property type="entry name" value="P-loop containing nucleoside triphosphate hydrolases"/>
    <property type="match status" value="2"/>
</dbReference>
<sequence length="319" mass="36604">MGTPFVVSNFVKNQLCRKRVLVVLDDVNNSSQLEYLAGDHDRFGPGSRIIITTKDKQVLSNRAQVIYDVKKLDCDEALELFYFKAQGNDSLPTNYIEMSNQVVAYANGIPLALKVLSSFLCSKSKEEWASELRKLKVVPNMEIQNVLRLSYEGLDDREKDIFHDIACFFKRDDRDDVQSILNACGFFTNIGIRVLIDKSLITIMDNKLWMHDLLQEMGKEIIHQQSTKELGNSSRLWNDDVYHLLENNTVNSSISYGYLTQSERVIGYVHGVQLALKVLGSFLHSKSAEEWQSALDKLKRMIMKRMYFLILHVSSMDMV</sequence>
<dbReference type="Proteomes" id="UP001652623">
    <property type="component" value="Chromosome 10"/>
</dbReference>
<dbReference type="InterPro" id="IPR042197">
    <property type="entry name" value="Apaf_helical"/>
</dbReference>
<dbReference type="InterPro" id="IPR036390">
    <property type="entry name" value="WH_DNA-bd_sf"/>
</dbReference>
<evidence type="ECO:0000259" key="3">
    <source>
        <dbReference type="Pfam" id="PF00931"/>
    </source>
</evidence>
<feature type="domain" description="Disease resistance protein Roq1-like winged-helix" evidence="4">
    <location>
        <begin position="156"/>
        <end position="226"/>
    </location>
</feature>
<dbReference type="Pfam" id="PF00931">
    <property type="entry name" value="NB-ARC"/>
    <property type="match status" value="1"/>
</dbReference>
<keyword evidence="1" id="KW-0433">Leucine-rich repeat</keyword>
<proteinExistence type="predicted"/>
<feature type="domain" description="NB-ARC" evidence="3">
    <location>
        <begin position="12"/>
        <end position="85"/>
    </location>
</feature>
<dbReference type="InterPro" id="IPR027417">
    <property type="entry name" value="P-loop_NTPase"/>
</dbReference>
<reference evidence="6" key="1">
    <citation type="submission" date="2025-08" db="UniProtKB">
        <authorList>
            <consortium name="RefSeq"/>
        </authorList>
    </citation>
    <scope>IDENTIFICATION</scope>
    <source>
        <tissue evidence="6">Seedling</tissue>
    </source>
</reference>